<accession>S8FJM7</accession>
<feature type="compositionally biased region" description="Basic and acidic residues" evidence="7">
    <location>
        <begin position="191"/>
        <end position="205"/>
    </location>
</feature>
<feature type="compositionally biased region" description="Polar residues" evidence="7">
    <location>
        <begin position="482"/>
        <end position="500"/>
    </location>
</feature>
<feature type="compositionally biased region" description="Acidic residues" evidence="7">
    <location>
        <begin position="206"/>
        <end position="219"/>
    </location>
</feature>
<feature type="compositionally biased region" description="Basic and acidic residues" evidence="7">
    <location>
        <begin position="820"/>
        <end position="831"/>
    </location>
</feature>
<comment type="catalytic activity">
    <reaction evidence="4 6">
        <text>O-phospho-L-seryl-[protein] + H2O = L-seryl-[protein] + phosphate</text>
        <dbReference type="Rhea" id="RHEA:20629"/>
        <dbReference type="Rhea" id="RHEA-COMP:9863"/>
        <dbReference type="Rhea" id="RHEA-COMP:11604"/>
        <dbReference type="ChEBI" id="CHEBI:15377"/>
        <dbReference type="ChEBI" id="CHEBI:29999"/>
        <dbReference type="ChEBI" id="CHEBI:43474"/>
        <dbReference type="ChEBI" id="CHEBI:83421"/>
        <dbReference type="EC" id="3.1.3.16"/>
    </reaction>
</comment>
<feature type="region of interest" description="Disordered" evidence="7">
    <location>
        <begin position="731"/>
        <end position="893"/>
    </location>
</feature>
<dbReference type="SUPFAM" id="SSF56784">
    <property type="entry name" value="HAD-like"/>
    <property type="match status" value="1"/>
</dbReference>
<dbReference type="Pfam" id="PF03031">
    <property type="entry name" value="NIF"/>
    <property type="match status" value="1"/>
</dbReference>
<organism evidence="10 11">
    <name type="scientific">Fomitopsis schrenkii</name>
    <name type="common">Brown rot fungus</name>
    <dbReference type="NCBI Taxonomy" id="2126942"/>
    <lineage>
        <taxon>Eukaryota</taxon>
        <taxon>Fungi</taxon>
        <taxon>Dikarya</taxon>
        <taxon>Basidiomycota</taxon>
        <taxon>Agaricomycotina</taxon>
        <taxon>Agaricomycetes</taxon>
        <taxon>Polyporales</taxon>
        <taxon>Fomitopsis</taxon>
    </lineage>
</organism>
<feature type="compositionally biased region" description="Basic and acidic residues" evidence="7">
    <location>
        <begin position="883"/>
        <end position="893"/>
    </location>
</feature>
<evidence type="ECO:0000313" key="10">
    <source>
        <dbReference type="EMBL" id="EPT01611.1"/>
    </source>
</evidence>
<dbReference type="PANTHER" id="PTHR23081">
    <property type="entry name" value="RNA POLYMERASE II CTD PHOSPHATASE"/>
    <property type="match status" value="1"/>
</dbReference>
<comment type="catalytic activity">
    <reaction evidence="5 6">
        <text>O-phospho-L-threonyl-[protein] + H2O = L-threonyl-[protein] + phosphate</text>
        <dbReference type="Rhea" id="RHEA:47004"/>
        <dbReference type="Rhea" id="RHEA-COMP:11060"/>
        <dbReference type="Rhea" id="RHEA-COMP:11605"/>
        <dbReference type="ChEBI" id="CHEBI:15377"/>
        <dbReference type="ChEBI" id="CHEBI:30013"/>
        <dbReference type="ChEBI" id="CHEBI:43474"/>
        <dbReference type="ChEBI" id="CHEBI:61977"/>
        <dbReference type="EC" id="3.1.3.16"/>
    </reaction>
</comment>
<feature type="region of interest" description="Disordered" evidence="7">
    <location>
        <begin position="665"/>
        <end position="697"/>
    </location>
</feature>
<dbReference type="GO" id="GO:0005634">
    <property type="term" value="C:nucleus"/>
    <property type="evidence" value="ECO:0007669"/>
    <property type="project" value="UniProtKB-SubCell"/>
</dbReference>
<feature type="compositionally biased region" description="Polar residues" evidence="7">
    <location>
        <begin position="758"/>
        <end position="775"/>
    </location>
</feature>
<dbReference type="SMART" id="SM00577">
    <property type="entry name" value="CPDc"/>
    <property type="match status" value="1"/>
</dbReference>
<feature type="compositionally biased region" description="Low complexity" evidence="7">
    <location>
        <begin position="675"/>
        <end position="685"/>
    </location>
</feature>
<sequence>MSSPTELFLPPELPYPIKITAHAVAPSASVARGARLLSYSFAHFPPGASEPERRFGTWDSSVEGTVERWGYKTGETVSARRAKEAPAIYITEPCKHGVQLGGLCCLCGKDMTDYDYTGFSDTSRASIQMTHLANGPLVSLEEAQRIEKESAQHLLKSRKLSLIVDLDQTIVHATVDPTVGEWIAEGEAWEARQTQKAEAAAQDKETDSDDTASDDDDEVNPNWEALKDVKKFRLDPETPGQPSFRGPKGKGKEKAVENDGCMYYIKPRPGWEDFLQTIATKYEMHVYTMGTRAYAEEVCAAIDPEGKIFGGRILSRDESGSLTQKSLQRLFPSDQSMVVIIDDRADVWEWSPNLVKVIPYDFFVGIGDINSAFLPKLEPLTPALPTPTPPPSQANVEEPLPSEEPPTQETGDTPDLTPPSPFATPPPDSPTPSLSIPATSSEILSADDAARGFILKQNTAALEAQVEDRPLARKQEELEEQNGAQPTDENGAVTATNGSPSPQPAAPKDKVVRNALLTNNDTELQRVQKILEEVHQRFYDEYDASSLEPRAHRRKRVKTPEPVPFDVRTIIPRIRMDTLEGCHVLFSSVIPLDTRPEATEVWKTAHAFGAKCYTELSGRITHVVAAKRGTQKVDAARRMGTAKIVWLPWFTDSVALWARQDETQYLLDPDPPPHASAASPPSDAHQISSDPEPDADDWDEERIAAPEQSREGLALDEVNWDEVNDEVEAAMNESDDDGASERGGTRSGNVSEDEGSWTDESNSIIRFVSSTTSSPRNRRKRLRSLTPSEVGLNGSVDSDVLRSPLAKRKKLAADRSGASKLKEAFTAEELAKGATPGVGQEDMEPEAAQNGYSSAGKDEDDSDDSDDTDDEEIDTPMDDDDDFLTRELGEDWG</sequence>
<keyword evidence="3 6" id="KW-0539">Nucleus</keyword>
<dbReference type="InterPro" id="IPR036412">
    <property type="entry name" value="HAD-like_sf"/>
</dbReference>
<dbReference type="InterPro" id="IPR011947">
    <property type="entry name" value="FCP1_euk"/>
</dbReference>
<dbReference type="InterPro" id="IPR036420">
    <property type="entry name" value="BRCT_dom_sf"/>
</dbReference>
<feature type="compositionally biased region" description="Acidic residues" evidence="7">
    <location>
        <begin position="858"/>
        <end position="882"/>
    </location>
</feature>
<dbReference type="STRING" id="743788.S8FJM7"/>
<dbReference type="PROSITE" id="PS50172">
    <property type="entry name" value="BRCT"/>
    <property type="match status" value="1"/>
</dbReference>
<dbReference type="InterPro" id="IPR001357">
    <property type="entry name" value="BRCT_dom"/>
</dbReference>
<evidence type="ECO:0000256" key="1">
    <source>
        <dbReference type="ARBA" id="ARBA00004123"/>
    </source>
</evidence>
<dbReference type="GO" id="GO:0008420">
    <property type="term" value="F:RNA polymerase II CTD heptapeptide repeat phosphatase activity"/>
    <property type="evidence" value="ECO:0007669"/>
    <property type="project" value="UniProtKB-UniRule"/>
</dbReference>
<dbReference type="FunCoup" id="S8FJM7">
    <property type="interactions" value="327"/>
</dbReference>
<dbReference type="HOGENOM" id="CLU_007683_0_1_1"/>
<evidence type="ECO:0000259" key="8">
    <source>
        <dbReference type="PROSITE" id="PS50172"/>
    </source>
</evidence>
<dbReference type="PANTHER" id="PTHR23081:SF36">
    <property type="entry name" value="RNA POLYMERASE II SUBUNIT A C-TERMINAL DOMAIN PHOSPHATASE"/>
    <property type="match status" value="1"/>
</dbReference>
<comment type="function">
    <text evidence="6">This promotes the activity of RNA polymerase II.</text>
</comment>
<reference evidence="10 11" key="1">
    <citation type="journal article" date="2012" name="Science">
        <title>The Paleozoic origin of enzymatic lignin decomposition reconstructed from 31 fungal genomes.</title>
        <authorList>
            <person name="Floudas D."/>
            <person name="Binder M."/>
            <person name="Riley R."/>
            <person name="Barry K."/>
            <person name="Blanchette R.A."/>
            <person name="Henrissat B."/>
            <person name="Martinez A.T."/>
            <person name="Otillar R."/>
            <person name="Spatafora J.W."/>
            <person name="Yadav J.S."/>
            <person name="Aerts A."/>
            <person name="Benoit I."/>
            <person name="Boyd A."/>
            <person name="Carlson A."/>
            <person name="Copeland A."/>
            <person name="Coutinho P.M."/>
            <person name="de Vries R.P."/>
            <person name="Ferreira P."/>
            <person name="Findley K."/>
            <person name="Foster B."/>
            <person name="Gaskell J."/>
            <person name="Glotzer D."/>
            <person name="Gorecki P."/>
            <person name="Heitman J."/>
            <person name="Hesse C."/>
            <person name="Hori C."/>
            <person name="Igarashi K."/>
            <person name="Jurgens J.A."/>
            <person name="Kallen N."/>
            <person name="Kersten P."/>
            <person name="Kohler A."/>
            <person name="Kuees U."/>
            <person name="Kumar T.K.A."/>
            <person name="Kuo A."/>
            <person name="LaButti K."/>
            <person name="Larrondo L.F."/>
            <person name="Lindquist E."/>
            <person name="Ling A."/>
            <person name="Lombard V."/>
            <person name="Lucas S."/>
            <person name="Lundell T."/>
            <person name="Martin R."/>
            <person name="McLaughlin D.J."/>
            <person name="Morgenstern I."/>
            <person name="Morin E."/>
            <person name="Murat C."/>
            <person name="Nagy L.G."/>
            <person name="Nolan M."/>
            <person name="Ohm R.A."/>
            <person name="Patyshakuliyeva A."/>
            <person name="Rokas A."/>
            <person name="Ruiz-Duenas F.J."/>
            <person name="Sabat G."/>
            <person name="Salamov A."/>
            <person name="Samejima M."/>
            <person name="Schmutz J."/>
            <person name="Slot J.C."/>
            <person name="St John F."/>
            <person name="Stenlid J."/>
            <person name="Sun H."/>
            <person name="Sun S."/>
            <person name="Syed K."/>
            <person name="Tsang A."/>
            <person name="Wiebenga A."/>
            <person name="Young D."/>
            <person name="Pisabarro A."/>
            <person name="Eastwood D.C."/>
            <person name="Martin F."/>
            <person name="Cullen D."/>
            <person name="Grigoriev I.V."/>
            <person name="Hibbett D.S."/>
        </authorList>
    </citation>
    <scope>NUCLEOTIDE SEQUENCE</scope>
    <source>
        <strain evidence="11">FP-58527</strain>
    </source>
</reference>
<dbReference type="InParanoid" id="S8FJM7"/>
<evidence type="ECO:0000313" key="11">
    <source>
        <dbReference type="Proteomes" id="UP000015241"/>
    </source>
</evidence>
<dbReference type="CDD" id="cd07521">
    <property type="entry name" value="HAD_FCP1-like"/>
    <property type="match status" value="1"/>
</dbReference>
<protein>
    <recommendedName>
        <fullName evidence="6">RNA polymerase II subunit A C-terminal domain phosphatase</fullName>
        <ecNumber evidence="6">3.1.3.16</ecNumber>
    </recommendedName>
</protein>
<dbReference type="PROSITE" id="PS50969">
    <property type="entry name" value="FCP1"/>
    <property type="match status" value="1"/>
</dbReference>
<dbReference type="SUPFAM" id="SSF52113">
    <property type="entry name" value="BRCT domain"/>
    <property type="match status" value="1"/>
</dbReference>
<dbReference type="Gene3D" id="3.40.50.1000">
    <property type="entry name" value="HAD superfamily/HAD-like"/>
    <property type="match status" value="1"/>
</dbReference>
<dbReference type="CDD" id="cd17729">
    <property type="entry name" value="BRCT_CTDP1"/>
    <property type="match status" value="1"/>
</dbReference>
<evidence type="ECO:0000256" key="7">
    <source>
        <dbReference type="SAM" id="MobiDB-lite"/>
    </source>
</evidence>
<feature type="compositionally biased region" description="Basic and acidic residues" evidence="7">
    <location>
        <begin position="225"/>
        <end position="236"/>
    </location>
</feature>
<dbReference type="OrthoDB" id="10249888at2759"/>
<dbReference type="eggNOG" id="KOG0323">
    <property type="taxonomic scope" value="Eukaryota"/>
</dbReference>
<comment type="subcellular location">
    <subcellularLocation>
        <location evidence="1 6">Nucleus</location>
    </subcellularLocation>
</comment>
<dbReference type="EC" id="3.1.3.16" evidence="6"/>
<dbReference type="EMBL" id="KE504141">
    <property type="protein sequence ID" value="EPT01611.1"/>
    <property type="molecule type" value="Genomic_DNA"/>
</dbReference>
<dbReference type="AlphaFoldDB" id="S8FJM7"/>
<name>S8FJM7_FOMSC</name>
<evidence type="ECO:0000259" key="9">
    <source>
        <dbReference type="PROSITE" id="PS50969"/>
    </source>
</evidence>
<dbReference type="InterPro" id="IPR023214">
    <property type="entry name" value="HAD_sf"/>
</dbReference>
<dbReference type="InterPro" id="IPR004274">
    <property type="entry name" value="FCP1_dom"/>
</dbReference>
<gene>
    <name evidence="10" type="ORF">FOMPIDRAFT_1119945</name>
</gene>
<keyword evidence="2 6" id="KW-0378">Hydrolase</keyword>
<dbReference type="NCBIfam" id="TIGR02250">
    <property type="entry name" value="FCP1_euk"/>
    <property type="match status" value="1"/>
</dbReference>
<feature type="compositionally biased region" description="Pro residues" evidence="7">
    <location>
        <begin position="382"/>
        <end position="392"/>
    </location>
</feature>
<evidence type="ECO:0000256" key="6">
    <source>
        <dbReference type="RuleBase" id="RU366066"/>
    </source>
</evidence>
<dbReference type="Gene3D" id="3.40.50.10190">
    <property type="entry name" value="BRCT domain"/>
    <property type="match status" value="1"/>
</dbReference>
<evidence type="ECO:0000256" key="3">
    <source>
        <dbReference type="ARBA" id="ARBA00023242"/>
    </source>
</evidence>
<feature type="region of interest" description="Disordered" evidence="7">
    <location>
        <begin position="381"/>
        <end position="437"/>
    </location>
</feature>
<feature type="region of interest" description="Disordered" evidence="7">
    <location>
        <begin position="191"/>
        <end position="254"/>
    </location>
</feature>
<dbReference type="Pfam" id="PF12738">
    <property type="entry name" value="PTCB-BRCT"/>
    <property type="match status" value="1"/>
</dbReference>
<dbReference type="Proteomes" id="UP000015241">
    <property type="component" value="Unassembled WGS sequence"/>
</dbReference>
<proteinExistence type="predicted"/>
<feature type="domain" description="FCP1 homology" evidence="9">
    <location>
        <begin position="155"/>
        <end position="380"/>
    </location>
</feature>
<feature type="region of interest" description="Disordered" evidence="7">
    <location>
        <begin position="475"/>
        <end position="509"/>
    </location>
</feature>
<keyword evidence="11" id="KW-1185">Reference proteome</keyword>
<evidence type="ECO:0000256" key="5">
    <source>
        <dbReference type="ARBA" id="ARBA00048336"/>
    </source>
</evidence>
<feature type="domain" description="BRCT" evidence="8">
    <location>
        <begin position="574"/>
        <end position="667"/>
    </location>
</feature>
<dbReference type="InterPro" id="IPR039189">
    <property type="entry name" value="Fcp1"/>
</dbReference>
<evidence type="ECO:0000256" key="4">
    <source>
        <dbReference type="ARBA" id="ARBA00047761"/>
    </source>
</evidence>
<feature type="compositionally biased region" description="Pro residues" evidence="7">
    <location>
        <begin position="416"/>
        <end position="430"/>
    </location>
</feature>
<evidence type="ECO:0000256" key="2">
    <source>
        <dbReference type="ARBA" id="ARBA00022801"/>
    </source>
</evidence>